<sequence>MDEPANALGLPVEMWQHIASHLRSKDVRTLALTCKALRNVFQERVWRNVQFAGHLPALSYALKAFIKANRKGSQSTLKRIGPGIRHACFTVLQDHQPTQHEPGGWMDASSHFHLSPYSDREVGKLPSRIFKAIDLMPDLEDLEIHFDGDPQSDHMADQMFERKKKWERLKHLRVVCLGLDYLIASKGLAPKLRSLDTYVTASGKQGFLVPQDLCHLSKFNHLQRVAVTLKLKEEHIPVGSAGALSDCAIDKICQYAPGIRWLILKVHRDNAWEESLDSPTFREHFRRFLGKCQHLRKLTRLAVVLGHEYISDLAIMDGIDNNRMSWVLDNVITPELKLRPDSVKQFCILTDYPKYIKFVRDPDGHGSYSYQHKRVHRGTPPGVWPCGDNMSNPSSSSGPRAILQQTTAYIDQLPIFTRCAAVVMVLCEVISLLPGWDIKAWGRLEVDNFSMRRTNTYPFLHIDVFHLIVNLIGVTPLLEKFERSYGTIPTVGLFIGPLSTLPALLYVGLERYILHLNTWIVGASVWGFLIFGIEALQRNRSSPHLVIYGQRTIPTWTTPLAMIVVVAFLMPGSSALGHLCGLAVGYVFGMGYLNRLIPPDGVCRWIETKLHLRARVPYYAAEEHWRGD</sequence>
<evidence type="ECO:0000313" key="12">
    <source>
        <dbReference type="EMBL" id="KAL1844099.1"/>
    </source>
</evidence>
<feature type="transmembrane region" description="Helical" evidence="10">
    <location>
        <begin position="516"/>
        <end position="536"/>
    </location>
</feature>
<evidence type="ECO:0000256" key="10">
    <source>
        <dbReference type="SAM" id="Phobius"/>
    </source>
</evidence>
<evidence type="ECO:0000256" key="7">
    <source>
        <dbReference type="ARBA" id="ARBA00022801"/>
    </source>
</evidence>
<dbReference type="PANTHER" id="PTHR43066:SF1">
    <property type="entry name" value="RHOMBOID PROTEIN 2"/>
    <property type="match status" value="1"/>
</dbReference>
<dbReference type="InterPro" id="IPR035952">
    <property type="entry name" value="Rhomboid-like_sf"/>
</dbReference>
<dbReference type="InterPro" id="IPR022764">
    <property type="entry name" value="Peptidase_S54_rhomboid_dom"/>
</dbReference>
<keyword evidence="9 10" id="KW-0472">Membrane</keyword>
<accession>A0ABR3VR63</accession>
<dbReference type="Proteomes" id="UP001583172">
    <property type="component" value="Unassembled WGS sequence"/>
</dbReference>
<keyword evidence="8 10" id="KW-1133">Transmembrane helix</keyword>
<dbReference type="PANTHER" id="PTHR43066">
    <property type="entry name" value="RHOMBOID-RELATED PROTEIN"/>
    <property type="match status" value="1"/>
</dbReference>
<dbReference type="EC" id="3.4.21.105" evidence="4"/>
<proteinExistence type="inferred from homology"/>
<evidence type="ECO:0000313" key="13">
    <source>
        <dbReference type="Proteomes" id="UP001583172"/>
    </source>
</evidence>
<reference evidence="12 13" key="1">
    <citation type="journal article" date="2024" name="Commun. Biol.">
        <title>Comparative genomic analysis of thermophilic fungi reveals convergent evolutionary adaptations and gene losses.</title>
        <authorList>
            <person name="Steindorff A.S."/>
            <person name="Aguilar-Pontes M.V."/>
            <person name="Robinson A.J."/>
            <person name="Andreopoulos B."/>
            <person name="LaButti K."/>
            <person name="Kuo A."/>
            <person name="Mondo S."/>
            <person name="Riley R."/>
            <person name="Otillar R."/>
            <person name="Haridas S."/>
            <person name="Lipzen A."/>
            <person name="Grimwood J."/>
            <person name="Schmutz J."/>
            <person name="Clum A."/>
            <person name="Reid I.D."/>
            <person name="Moisan M.C."/>
            <person name="Butler G."/>
            <person name="Nguyen T.T.M."/>
            <person name="Dewar K."/>
            <person name="Conant G."/>
            <person name="Drula E."/>
            <person name="Henrissat B."/>
            <person name="Hansel C."/>
            <person name="Singer S."/>
            <person name="Hutchinson M.I."/>
            <person name="de Vries R.P."/>
            <person name="Natvig D.O."/>
            <person name="Powell A.J."/>
            <person name="Tsang A."/>
            <person name="Grigoriev I.V."/>
        </authorList>
    </citation>
    <scope>NUCLEOTIDE SEQUENCE [LARGE SCALE GENOMIC DNA]</scope>
    <source>
        <strain evidence="12 13">CBS 620.91</strain>
    </source>
</reference>
<name>A0ABR3VR63_HUMIN</name>
<feature type="transmembrane region" description="Helical" evidence="10">
    <location>
        <begin position="457"/>
        <end position="478"/>
    </location>
</feature>
<dbReference type="SUPFAM" id="SSF144091">
    <property type="entry name" value="Rhomboid-like"/>
    <property type="match status" value="1"/>
</dbReference>
<evidence type="ECO:0000259" key="11">
    <source>
        <dbReference type="PROSITE" id="PS50181"/>
    </source>
</evidence>
<dbReference type="EMBL" id="JAZGSY010000004">
    <property type="protein sequence ID" value="KAL1844099.1"/>
    <property type="molecule type" value="Genomic_DNA"/>
</dbReference>
<feature type="transmembrane region" description="Helical" evidence="10">
    <location>
        <begin position="490"/>
        <end position="509"/>
    </location>
</feature>
<dbReference type="SUPFAM" id="SSF81383">
    <property type="entry name" value="F-box domain"/>
    <property type="match status" value="1"/>
</dbReference>
<comment type="caution">
    <text evidence="12">The sequence shown here is derived from an EMBL/GenBank/DDBJ whole genome shotgun (WGS) entry which is preliminary data.</text>
</comment>
<dbReference type="Pfam" id="PF12937">
    <property type="entry name" value="F-box-like"/>
    <property type="match status" value="1"/>
</dbReference>
<comment type="catalytic activity">
    <reaction evidence="1">
        <text>Cleaves type-1 transmembrane domains using a catalytic dyad composed of serine and histidine that are contributed by different transmembrane domains.</text>
        <dbReference type="EC" id="3.4.21.105"/>
    </reaction>
</comment>
<feature type="transmembrane region" description="Helical" evidence="10">
    <location>
        <begin position="556"/>
        <end position="588"/>
    </location>
</feature>
<evidence type="ECO:0000256" key="4">
    <source>
        <dbReference type="ARBA" id="ARBA00013039"/>
    </source>
</evidence>
<evidence type="ECO:0000256" key="5">
    <source>
        <dbReference type="ARBA" id="ARBA00022670"/>
    </source>
</evidence>
<dbReference type="Pfam" id="PF01694">
    <property type="entry name" value="Rhomboid"/>
    <property type="match status" value="1"/>
</dbReference>
<dbReference type="InterPro" id="IPR001810">
    <property type="entry name" value="F-box_dom"/>
</dbReference>
<evidence type="ECO:0000256" key="8">
    <source>
        <dbReference type="ARBA" id="ARBA00022989"/>
    </source>
</evidence>
<evidence type="ECO:0000256" key="6">
    <source>
        <dbReference type="ARBA" id="ARBA00022692"/>
    </source>
</evidence>
<dbReference type="SMART" id="SM00256">
    <property type="entry name" value="FBOX"/>
    <property type="match status" value="1"/>
</dbReference>
<keyword evidence="7" id="KW-0378">Hydrolase</keyword>
<evidence type="ECO:0000256" key="1">
    <source>
        <dbReference type="ARBA" id="ARBA00000156"/>
    </source>
</evidence>
<protein>
    <recommendedName>
        <fullName evidence="4">rhomboid protease</fullName>
        <ecNumber evidence="4">3.4.21.105</ecNumber>
    </recommendedName>
</protein>
<feature type="domain" description="F-box" evidence="11">
    <location>
        <begin position="4"/>
        <end position="49"/>
    </location>
</feature>
<comment type="similarity">
    <text evidence="3">Belongs to the peptidase S54 family.</text>
</comment>
<keyword evidence="5" id="KW-0645">Protease</keyword>
<evidence type="ECO:0000256" key="2">
    <source>
        <dbReference type="ARBA" id="ARBA00004141"/>
    </source>
</evidence>
<organism evidence="12 13">
    <name type="scientific">Humicola insolens</name>
    <name type="common">Soft-rot fungus</name>
    <dbReference type="NCBI Taxonomy" id="85995"/>
    <lineage>
        <taxon>Eukaryota</taxon>
        <taxon>Fungi</taxon>
        <taxon>Dikarya</taxon>
        <taxon>Ascomycota</taxon>
        <taxon>Pezizomycotina</taxon>
        <taxon>Sordariomycetes</taxon>
        <taxon>Sordariomycetidae</taxon>
        <taxon>Sordariales</taxon>
        <taxon>Chaetomiaceae</taxon>
        <taxon>Mycothermus</taxon>
    </lineage>
</organism>
<evidence type="ECO:0000256" key="3">
    <source>
        <dbReference type="ARBA" id="ARBA00009045"/>
    </source>
</evidence>
<evidence type="ECO:0000256" key="9">
    <source>
        <dbReference type="ARBA" id="ARBA00023136"/>
    </source>
</evidence>
<comment type="subcellular location">
    <subcellularLocation>
        <location evidence="2">Membrane</location>
        <topology evidence="2">Multi-pass membrane protein</topology>
    </subcellularLocation>
</comment>
<dbReference type="Gene3D" id="1.20.1540.10">
    <property type="entry name" value="Rhomboid-like"/>
    <property type="match status" value="1"/>
</dbReference>
<keyword evidence="6 10" id="KW-0812">Transmembrane</keyword>
<gene>
    <name evidence="12" type="ORF">VTJ49DRAFT_4951</name>
</gene>
<dbReference type="InterPro" id="IPR036047">
    <property type="entry name" value="F-box-like_dom_sf"/>
</dbReference>
<feature type="transmembrane region" description="Helical" evidence="10">
    <location>
        <begin position="415"/>
        <end position="436"/>
    </location>
</feature>
<dbReference type="PROSITE" id="PS50181">
    <property type="entry name" value="FBOX"/>
    <property type="match status" value="1"/>
</dbReference>
<keyword evidence="13" id="KW-1185">Reference proteome</keyword>